<reference evidence="2" key="1">
    <citation type="journal article" date="2020" name="mSystems">
        <title>Genome- and Community-Level Interaction Insights into Carbon Utilization and Element Cycling Functions of Hydrothermarchaeota in Hydrothermal Sediment.</title>
        <authorList>
            <person name="Zhou Z."/>
            <person name="Liu Y."/>
            <person name="Xu W."/>
            <person name="Pan J."/>
            <person name="Luo Z.H."/>
            <person name="Li M."/>
        </authorList>
    </citation>
    <scope>NUCLEOTIDE SEQUENCE [LARGE SCALE GENOMIC DNA]</scope>
    <source>
        <strain evidence="2">SpSt-456</strain>
    </source>
</reference>
<dbReference type="GO" id="GO:0015969">
    <property type="term" value="P:guanosine tetraphosphate metabolic process"/>
    <property type="evidence" value="ECO:0007669"/>
    <property type="project" value="InterPro"/>
</dbReference>
<dbReference type="EMBL" id="DSTK01000029">
    <property type="protein sequence ID" value="HFK97587.1"/>
    <property type="molecule type" value="Genomic_DNA"/>
</dbReference>
<dbReference type="Pfam" id="PF02026">
    <property type="entry name" value="RyR"/>
    <property type="match status" value="1"/>
</dbReference>
<name>A0A832A4R8_9BACT</name>
<dbReference type="SUPFAM" id="SSF81301">
    <property type="entry name" value="Nucleotidyltransferase"/>
    <property type="match status" value="1"/>
</dbReference>
<dbReference type="InterPro" id="IPR043519">
    <property type="entry name" value="NT_sf"/>
</dbReference>
<sequence length="898" mass="101034">MDVRQHMEEYEKKEKAHYEAYEELLRGLLSWFVDQQLPMAGLKTRVKSVPALAEKLYRKRKKYSDAPLYNDLTDLVGARLMVTTHGEVSQACRWIRRVFLVDEANSEDKLRSLRPTEFGYRSVHFVIQVPEDVLDRAGLPAQHPERARWQQLVGKVNAPKTGEATPFFRKAEIQVRTYLQHVWAEVLHDRLYKTSLQLPPPVHREASRLAALLEKADDLIGETLDRLDLYHTDHALGLDPTHEMEEIEMLQGLVDLDRLSEKVRLDAAVQLAGIYRLRQRWKDIAAMAELARKGDTYRHKALGVEVANALCQAHPAKAPAFEEGRKWLLEIARLDAKALDKREPLKDMVQALRAPTPKGAAEGDVQDDALRARAMIYYARSEMKKAGRVGQTERIARNLSFQAHLLSPHDPHIFGAYLVSEAVFSRSVDFCRPMARSIEAAVDRCRELAQVGAGGPWPYFTEAVLHLFLGRSTEALCAYCRGVLRCPAEDHTPIQSEVETLTYLLNTVNRTDSAFGEALQDALGTLELCLMARGIHPEGTRVPATNARYATGRPVLMVVGFADLDAQDPMYGRLEALLREALPHATGYVFCGGTDCGIPKIVGDCAPKAKDLELHAYVPLSLPIEVRLHPRYTPHKTEGNGFSILQPLVNWADLLQSGIAAQDVRVVGFGGGAISRFEYYLAAALGASVSMVEGFSGASREVLADPTMMRVVGVLPEDALTLKAYFMFRKEDIGRTQARIGGVPVDLDAAGKSIHEFYRRQVISASHSAMPWEELDETYKNSSRHQASFMAKLFEQEGLVIDRLDKTRPNRVTDLDQAIGADGVERLARFEHGRWCAERILQGWRYGAVRDNERFLHPDLVPWERLNEASREKDRQFVREMPANLERVGLGLYRVKDA</sequence>
<proteinExistence type="predicted"/>
<protein>
    <recommendedName>
        <fullName evidence="1">RelA/SpoT domain-containing protein</fullName>
    </recommendedName>
</protein>
<dbReference type="InterPro" id="IPR007685">
    <property type="entry name" value="RelA_SpoT"/>
</dbReference>
<evidence type="ECO:0000259" key="1">
    <source>
        <dbReference type="SMART" id="SM00954"/>
    </source>
</evidence>
<dbReference type="PANTHER" id="PTHR41773:SF1">
    <property type="entry name" value="RELA_SPOT DOMAIN-CONTAINING PROTEIN"/>
    <property type="match status" value="1"/>
</dbReference>
<dbReference type="PANTHER" id="PTHR41773">
    <property type="entry name" value="GTP PYROPHOSPHATASE-RELATED"/>
    <property type="match status" value="1"/>
</dbReference>
<accession>A0A832A4R8</accession>
<evidence type="ECO:0000313" key="2">
    <source>
        <dbReference type="EMBL" id="HFK97587.1"/>
    </source>
</evidence>
<dbReference type="Pfam" id="PF04607">
    <property type="entry name" value="RelA_SpoT"/>
    <property type="match status" value="1"/>
</dbReference>
<feature type="domain" description="RelA/SpoT" evidence="1">
    <location>
        <begin position="44"/>
        <end position="198"/>
    </location>
</feature>
<dbReference type="Gene3D" id="3.30.460.10">
    <property type="entry name" value="Beta Polymerase, domain 2"/>
    <property type="match status" value="1"/>
</dbReference>
<comment type="caution">
    <text evidence="2">The sequence shown here is derived from an EMBL/GenBank/DDBJ whole genome shotgun (WGS) entry which is preliminary data.</text>
</comment>
<dbReference type="InterPro" id="IPR003032">
    <property type="entry name" value="Ryanodine_rcpt"/>
</dbReference>
<dbReference type="SMART" id="SM00954">
    <property type="entry name" value="RelA_SpoT"/>
    <property type="match status" value="1"/>
</dbReference>
<dbReference type="AlphaFoldDB" id="A0A832A4R8"/>
<dbReference type="Gene3D" id="6.20.350.10">
    <property type="match status" value="1"/>
</dbReference>
<organism evidence="2">
    <name type="scientific">Desulfacinum infernum</name>
    <dbReference type="NCBI Taxonomy" id="35837"/>
    <lineage>
        <taxon>Bacteria</taxon>
        <taxon>Pseudomonadati</taxon>
        <taxon>Thermodesulfobacteriota</taxon>
        <taxon>Syntrophobacteria</taxon>
        <taxon>Syntrophobacterales</taxon>
        <taxon>Syntrophobacteraceae</taxon>
        <taxon>Desulfacinum</taxon>
    </lineage>
</organism>
<gene>
    <name evidence="2" type="ORF">ENS06_09760</name>
</gene>
<dbReference type="CDD" id="cd05399">
    <property type="entry name" value="NT_Rel-Spo_like"/>
    <property type="match status" value="1"/>
</dbReference>